<accession>A0AAD8L6X7</accession>
<protein>
    <submittedName>
        <fullName evidence="1">Uncharacterized protein</fullName>
    </submittedName>
</protein>
<evidence type="ECO:0000313" key="1">
    <source>
        <dbReference type="EMBL" id="KAK1435628.1"/>
    </source>
</evidence>
<comment type="caution">
    <text evidence="1">The sequence shown here is derived from an EMBL/GenBank/DDBJ whole genome shotgun (WGS) entry which is preliminary data.</text>
</comment>
<reference evidence="1" key="1">
    <citation type="journal article" date="2023" name="bioRxiv">
        <title>Improved chromosome-level genome assembly for marigold (Tagetes erecta).</title>
        <authorList>
            <person name="Jiang F."/>
            <person name="Yuan L."/>
            <person name="Wang S."/>
            <person name="Wang H."/>
            <person name="Xu D."/>
            <person name="Wang A."/>
            <person name="Fan W."/>
        </authorList>
    </citation>
    <scope>NUCLEOTIDE SEQUENCE</scope>
    <source>
        <strain evidence="1">WSJ</strain>
        <tissue evidence="1">Leaf</tissue>
    </source>
</reference>
<dbReference type="EMBL" id="JAUHHV010000001">
    <property type="protein sequence ID" value="KAK1435628.1"/>
    <property type="molecule type" value="Genomic_DNA"/>
</dbReference>
<sequence length="67" mass="7778">MTNNDGCDGFDSEPTTIVTPAMMTIMTISMCYTLFNQCECVCERERERKHRYLKKSFRNCSAQSCFC</sequence>
<organism evidence="1 2">
    <name type="scientific">Tagetes erecta</name>
    <name type="common">African marigold</name>
    <dbReference type="NCBI Taxonomy" id="13708"/>
    <lineage>
        <taxon>Eukaryota</taxon>
        <taxon>Viridiplantae</taxon>
        <taxon>Streptophyta</taxon>
        <taxon>Embryophyta</taxon>
        <taxon>Tracheophyta</taxon>
        <taxon>Spermatophyta</taxon>
        <taxon>Magnoliopsida</taxon>
        <taxon>eudicotyledons</taxon>
        <taxon>Gunneridae</taxon>
        <taxon>Pentapetalae</taxon>
        <taxon>asterids</taxon>
        <taxon>campanulids</taxon>
        <taxon>Asterales</taxon>
        <taxon>Asteraceae</taxon>
        <taxon>Asteroideae</taxon>
        <taxon>Heliantheae alliance</taxon>
        <taxon>Tageteae</taxon>
        <taxon>Tagetes</taxon>
    </lineage>
</organism>
<keyword evidence="2" id="KW-1185">Reference proteome</keyword>
<dbReference type="Proteomes" id="UP001229421">
    <property type="component" value="Unassembled WGS sequence"/>
</dbReference>
<dbReference type="AlphaFoldDB" id="A0AAD8L6X7"/>
<name>A0AAD8L6X7_TARER</name>
<gene>
    <name evidence="1" type="ORF">QVD17_01394</name>
</gene>
<evidence type="ECO:0000313" key="2">
    <source>
        <dbReference type="Proteomes" id="UP001229421"/>
    </source>
</evidence>
<proteinExistence type="predicted"/>